<proteinExistence type="predicted"/>
<keyword evidence="2" id="KW-1185">Reference proteome</keyword>
<evidence type="ECO:0000313" key="2">
    <source>
        <dbReference type="Proteomes" id="UP000789366"/>
    </source>
</evidence>
<comment type="caution">
    <text evidence="1">The sequence shown here is derived from an EMBL/GenBank/DDBJ whole genome shotgun (WGS) entry which is preliminary data.</text>
</comment>
<evidence type="ECO:0000313" key="1">
    <source>
        <dbReference type="EMBL" id="CAG8484897.1"/>
    </source>
</evidence>
<dbReference type="Proteomes" id="UP000789366">
    <property type="component" value="Unassembled WGS sequence"/>
</dbReference>
<dbReference type="EMBL" id="CAJVPW010001471">
    <property type="protein sequence ID" value="CAG8484897.1"/>
    <property type="molecule type" value="Genomic_DNA"/>
</dbReference>
<protein>
    <submittedName>
        <fullName evidence="1">9809_t:CDS:1</fullName>
    </submittedName>
</protein>
<sequence length="103" mass="11173">MDGPPAQSLGVKPIDENVTRQPSRKKNAPILTPALIMCVLTCSAIIVAGTLFPEQSGGTQVQTIVTAKLNIGFENIPNLKMEFFSERQLKALNISKNTKHVNV</sequence>
<name>A0ACA9KQD4_9GLOM</name>
<accession>A0ACA9KQD4</accession>
<organism evidence="1 2">
    <name type="scientific">Cetraspora pellucida</name>
    <dbReference type="NCBI Taxonomy" id="1433469"/>
    <lineage>
        <taxon>Eukaryota</taxon>
        <taxon>Fungi</taxon>
        <taxon>Fungi incertae sedis</taxon>
        <taxon>Mucoromycota</taxon>
        <taxon>Glomeromycotina</taxon>
        <taxon>Glomeromycetes</taxon>
        <taxon>Diversisporales</taxon>
        <taxon>Gigasporaceae</taxon>
        <taxon>Cetraspora</taxon>
    </lineage>
</organism>
<reference evidence="1" key="1">
    <citation type="submission" date="2021-06" db="EMBL/GenBank/DDBJ databases">
        <authorList>
            <person name="Kallberg Y."/>
            <person name="Tangrot J."/>
            <person name="Rosling A."/>
        </authorList>
    </citation>
    <scope>NUCLEOTIDE SEQUENCE</scope>
    <source>
        <strain evidence="1">28 12/20/2015</strain>
    </source>
</reference>
<gene>
    <name evidence="1" type="ORF">SPELUC_LOCUS2293</name>
</gene>